<dbReference type="Proteomes" id="UP001651880">
    <property type="component" value="Unassembled WGS sequence"/>
</dbReference>
<protein>
    <submittedName>
        <fullName evidence="1">Uncharacterized protein</fullName>
    </submittedName>
</protein>
<evidence type="ECO:0000313" key="2">
    <source>
        <dbReference type="Proteomes" id="UP001651880"/>
    </source>
</evidence>
<organism evidence="1 2">
    <name type="scientific">Lutispora saccharofermentans</name>
    <dbReference type="NCBI Taxonomy" id="3024236"/>
    <lineage>
        <taxon>Bacteria</taxon>
        <taxon>Bacillati</taxon>
        <taxon>Bacillota</taxon>
        <taxon>Clostridia</taxon>
        <taxon>Lutisporales</taxon>
        <taxon>Lutisporaceae</taxon>
        <taxon>Lutispora</taxon>
    </lineage>
</organism>
<dbReference type="EMBL" id="JAJEKE010000030">
    <property type="protein sequence ID" value="MCQ1531776.1"/>
    <property type="molecule type" value="Genomic_DNA"/>
</dbReference>
<dbReference type="RefSeq" id="WP_255229341.1">
    <property type="nucleotide sequence ID" value="NZ_JAJEKE010000030.1"/>
</dbReference>
<comment type="caution">
    <text evidence="1">The sequence shown here is derived from an EMBL/GenBank/DDBJ whole genome shotgun (WGS) entry which is preliminary data.</text>
</comment>
<name>A0ABT1NKP9_9FIRM</name>
<proteinExistence type="predicted"/>
<sequence>MTKRRVELRFFNGHLKALKLAGQSCTFQAAAETLKNMIYGTNIDKELFTRYNIFVT</sequence>
<evidence type="ECO:0000313" key="1">
    <source>
        <dbReference type="EMBL" id="MCQ1531776.1"/>
    </source>
</evidence>
<keyword evidence="2" id="KW-1185">Reference proteome</keyword>
<accession>A0ABT1NKP9</accession>
<gene>
    <name evidence="1" type="ORF">LJD61_19865</name>
</gene>
<reference evidence="1 2" key="1">
    <citation type="submission" date="2021-10" db="EMBL/GenBank/DDBJ databases">
        <title>Lutispora strain m25 sp. nov., a thermophilic, non-spore-forming bacterium isolated from a lab-scale methanogenic bioreactor digesting anaerobic sludge.</title>
        <authorList>
            <person name="El Houari A."/>
            <person name="Mcdonald J."/>
        </authorList>
    </citation>
    <scope>NUCLEOTIDE SEQUENCE [LARGE SCALE GENOMIC DNA]</scope>
    <source>
        <strain evidence="2">m25</strain>
    </source>
</reference>